<sequence>MPLSQMKCERCGGMMPVRRRRGHLRKKNHIKTMWCPWCKRVTPHRERF</sequence>
<dbReference type="EMBL" id="ASSY01000008">
    <property type="protein sequence ID" value="EOS50948.1"/>
    <property type="molecule type" value="Genomic_DNA"/>
</dbReference>
<evidence type="ECO:0000313" key="2">
    <source>
        <dbReference type="Proteomes" id="UP000014204"/>
    </source>
</evidence>
<dbReference type="STRING" id="1235794.C811_01365"/>
<comment type="caution">
    <text evidence="1">The sequence shown here is derived from an EMBL/GenBank/DDBJ whole genome shotgun (WGS) entry which is preliminary data.</text>
</comment>
<keyword evidence="2" id="KW-1185">Reference proteome</keyword>
<evidence type="ECO:0008006" key="3">
    <source>
        <dbReference type="Google" id="ProtNLM"/>
    </source>
</evidence>
<name>R9KXD3_9ACTN</name>
<dbReference type="Proteomes" id="UP000014204">
    <property type="component" value="Unassembled WGS sequence"/>
</dbReference>
<organism evidence="1 2">
    <name type="scientific">Adlercreutzia caecimuris B7</name>
    <dbReference type="NCBI Taxonomy" id="1235794"/>
    <lineage>
        <taxon>Bacteria</taxon>
        <taxon>Bacillati</taxon>
        <taxon>Actinomycetota</taxon>
        <taxon>Coriobacteriia</taxon>
        <taxon>Eggerthellales</taxon>
        <taxon>Eggerthellaceae</taxon>
        <taxon>Adlercreutzia</taxon>
    </lineage>
</organism>
<protein>
    <recommendedName>
        <fullName evidence="3">50S ribosomal protein L33</fullName>
    </recommendedName>
</protein>
<dbReference type="RefSeq" id="WP_016309568.1">
    <property type="nucleotide sequence ID" value="NZ_KE159646.1"/>
</dbReference>
<dbReference type="GeneID" id="82192017"/>
<proteinExistence type="predicted"/>
<dbReference type="HOGENOM" id="CLU_3152354_0_0_11"/>
<gene>
    <name evidence="1" type="ORF">C811_01365</name>
</gene>
<accession>R9KXD3</accession>
<dbReference type="AlphaFoldDB" id="R9KXD3"/>
<evidence type="ECO:0000313" key="1">
    <source>
        <dbReference type="EMBL" id="EOS50948.1"/>
    </source>
</evidence>
<reference evidence="1 2" key="1">
    <citation type="submission" date="2013-04" db="EMBL/GenBank/DDBJ databases">
        <title>The Genome Sequence of Enterorhabdus caecimuris B7.</title>
        <authorList>
            <consortium name="The Broad Institute Genomics Platform"/>
            <consortium name="The Broad Institute Genome Sequencing Center for Infectious Disease"/>
            <person name="Earl A."/>
            <person name="Xavier R."/>
            <person name="Elson C."/>
            <person name="Duck W."/>
            <person name="Walker B."/>
            <person name="Young S."/>
            <person name="Zeng Q."/>
            <person name="Gargeya S."/>
            <person name="Fitzgerald M."/>
            <person name="Haas B."/>
            <person name="Abouelleil A."/>
            <person name="Allen A.W."/>
            <person name="Alvarado L."/>
            <person name="Arachchi H.M."/>
            <person name="Berlin A.M."/>
            <person name="Chapman S.B."/>
            <person name="Gainer-Dewar J."/>
            <person name="Goldberg J."/>
            <person name="Griggs A."/>
            <person name="Gujja S."/>
            <person name="Hansen M."/>
            <person name="Howarth C."/>
            <person name="Imamovic A."/>
            <person name="Ireland A."/>
            <person name="Larimer J."/>
            <person name="McCowan C."/>
            <person name="Murphy C."/>
            <person name="Pearson M."/>
            <person name="Poon T.W."/>
            <person name="Priest M."/>
            <person name="Roberts A."/>
            <person name="Saif S."/>
            <person name="Shea T."/>
            <person name="Sisk P."/>
            <person name="Sykes S."/>
            <person name="Wortman J."/>
            <person name="Nusbaum C."/>
            <person name="Birren B."/>
        </authorList>
    </citation>
    <scope>NUCLEOTIDE SEQUENCE [LARGE SCALE GENOMIC DNA]</scope>
    <source>
        <strain evidence="1 2">B7</strain>
    </source>
</reference>